<comment type="caution">
    <text evidence="3">The sequence shown here is derived from an EMBL/GenBank/DDBJ whole genome shotgun (WGS) entry which is preliminary data.</text>
</comment>
<dbReference type="Pfam" id="PF04471">
    <property type="entry name" value="Mrr_cat"/>
    <property type="match status" value="1"/>
</dbReference>
<dbReference type="GO" id="GO:0009307">
    <property type="term" value="P:DNA restriction-modification system"/>
    <property type="evidence" value="ECO:0007669"/>
    <property type="project" value="InterPro"/>
</dbReference>
<dbReference type="InterPro" id="IPR007560">
    <property type="entry name" value="Restrct_endonuc_IV_Mrr"/>
</dbReference>
<dbReference type="SUPFAM" id="SSF52980">
    <property type="entry name" value="Restriction endonuclease-like"/>
    <property type="match status" value="1"/>
</dbReference>
<dbReference type="GO" id="GO:0015666">
    <property type="term" value="F:restriction endodeoxyribonuclease activity"/>
    <property type="evidence" value="ECO:0007669"/>
    <property type="project" value="TreeGrafter"/>
</dbReference>
<keyword evidence="3" id="KW-0378">Hydrolase</keyword>
<feature type="domain" description="Restriction endonuclease type IV Mrr" evidence="2">
    <location>
        <begin position="428"/>
        <end position="536"/>
    </location>
</feature>
<feature type="transmembrane region" description="Helical" evidence="1">
    <location>
        <begin position="30"/>
        <end position="50"/>
    </location>
</feature>
<accession>M0KRD5</accession>
<keyword evidence="1" id="KW-0812">Transmembrane</keyword>
<dbReference type="AlphaFoldDB" id="M0KRD5"/>
<dbReference type="InterPro" id="IPR052906">
    <property type="entry name" value="Type_IV_Methyl-Rstrct_Enzyme"/>
</dbReference>
<feature type="transmembrane region" description="Helical" evidence="1">
    <location>
        <begin position="6"/>
        <end position="23"/>
    </location>
</feature>
<dbReference type="RefSeq" id="WP_007188140.1">
    <property type="nucleotide sequence ID" value="NZ_AOLS01000025.1"/>
</dbReference>
<dbReference type="InterPro" id="IPR011335">
    <property type="entry name" value="Restrct_endonuc-II-like"/>
</dbReference>
<dbReference type="EMBL" id="AOLS01000025">
    <property type="protein sequence ID" value="EMA23801.1"/>
    <property type="molecule type" value="Genomic_DNA"/>
</dbReference>
<evidence type="ECO:0000313" key="3">
    <source>
        <dbReference type="EMBL" id="EMA23801.1"/>
    </source>
</evidence>
<keyword evidence="1" id="KW-1133">Transmembrane helix</keyword>
<sequence length="549" mass="60865">MGSGVGYILPALGGLLLIHGGWIDREASAIVVAISYFIAIILSPLVVVGGRGGSQFLTFLERFGKLQKARDLLQKDLELLRSDAPNDYPVEIFIPDWDEFESLDESEEAMEDAFESVEIYKAHLKAQTDLSNQQKNSKVSDLLLTAAKATHPSRCSTSAVAKDAADALAELNIVCKRFEAGGFDEDLLTPVLRVCRNLESSAKIDTNDVQRLWNACNTFEDRLSNLEECEEFNGRLDQLRSDLASNFDDPPVVDLDANSVSERDWERLKHYEQLLAPLKRAKDLSREYPGADLPVELLSLLRKDAVDTSNLESYELLVDTSKLALEVEEQYGAPFDKARSQLLTIAQGDPIGQVNDIEALQEVLHRGSRTVAFLNRVDHGHPSVEAAEWQNALAMAVEDVFPNVLRPIDQQIQEMDNGLWEHSDLFTYDWQEFESLVGSLYADKGYEIEVTTDTIDGGVDVWARSPRETVAIQVKQNSQGNMTGRRVLQQLASTIAEGSADRVVVVTSGNFADTANEYSNNFGPEMELVDGEELVRQLSMSNLPPPGAI</sequence>
<protein>
    <submittedName>
        <fullName evidence="3">Restriction endonuclease</fullName>
    </submittedName>
</protein>
<evidence type="ECO:0000259" key="2">
    <source>
        <dbReference type="Pfam" id="PF04471"/>
    </source>
</evidence>
<dbReference type="PANTHER" id="PTHR30015:SF7">
    <property type="entry name" value="TYPE IV METHYL-DIRECTED RESTRICTION ENZYME ECOKMRR"/>
    <property type="match status" value="1"/>
</dbReference>
<keyword evidence="3" id="KW-0255">Endonuclease</keyword>
<dbReference type="PATRIC" id="fig|662475.6.peg.695"/>
<evidence type="ECO:0000313" key="4">
    <source>
        <dbReference type="Proteomes" id="UP000011687"/>
    </source>
</evidence>
<dbReference type="PANTHER" id="PTHR30015">
    <property type="entry name" value="MRR RESTRICTION SYSTEM PROTEIN"/>
    <property type="match status" value="1"/>
</dbReference>
<evidence type="ECO:0000256" key="1">
    <source>
        <dbReference type="SAM" id="Phobius"/>
    </source>
</evidence>
<dbReference type="Proteomes" id="UP000011687">
    <property type="component" value="Unassembled WGS sequence"/>
</dbReference>
<dbReference type="Gene3D" id="3.40.1350.10">
    <property type="match status" value="1"/>
</dbReference>
<organism evidence="3 4">
    <name type="scientific">Haloarcula marismortui ATCC 33799</name>
    <dbReference type="NCBI Taxonomy" id="662475"/>
    <lineage>
        <taxon>Archaea</taxon>
        <taxon>Methanobacteriati</taxon>
        <taxon>Methanobacteriota</taxon>
        <taxon>Stenosarchaea group</taxon>
        <taxon>Halobacteria</taxon>
        <taxon>Halobacteriales</taxon>
        <taxon>Haloarculaceae</taxon>
        <taxon>Haloarcula</taxon>
    </lineage>
</organism>
<keyword evidence="3" id="KW-0540">Nuclease</keyword>
<gene>
    <name evidence="3" type="ORF">C435_03643</name>
</gene>
<dbReference type="InterPro" id="IPR011856">
    <property type="entry name" value="tRNA_endonuc-like_dom_sf"/>
</dbReference>
<reference evidence="3 4" key="1">
    <citation type="journal article" date="2014" name="PLoS Genet.">
        <title>Phylogenetically driven sequencing of extremely halophilic archaea reveals strategies for static and dynamic osmo-response.</title>
        <authorList>
            <person name="Becker E.A."/>
            <person name="Seitzer P.M."/>
            <person name="Tritt A."/>
            <person name="Larsen D."/>
            <person name="Krusor M."/>
            <person name="Yao A.I."/>
            <person name="Wu D."/>
            <person name="Madern D."/>
            <person name="Eisen J.A."/>
            <person name="Darling A.E."/>
            <person name="Facciotti M.T."/>
        </authorList>
    </citation>
    <scope>NUCLEOTIDE SEQUENCE [LARGE SCALE GENOMIC DNA]</scope>
    <source>
        <strain evidence="3 4">ATCC 33799</strain>
    </source>
</reference>
<name>M0KRD5_9EURY</name>
<keyword evidence="1" id="KW-0472">Membrane</keyword>
<keyword evidence="4" id="KW-1185">Reference proteome</keyword>
<proteinExistence type="predicted"/>
<dbReference type="GO" id="GO:0003677">
    <property type="term" value="F:DNA binding"/>
    <property type="evidence" value="ECO:0007669"/>
    <property type="project" value="InterPro"/>
</dbReference>